<reference evidence="3 4" key="1">
    <citation type="journal article" date="2023" name="Hortic Res">
        <title>Pangenome of water caltrop reveals structural variations and asymmetric subgenome divergence after allopolyploidization.</title>
        <authorList>
            <person name="Zhang X."/>
            <person name="Chen Y."/>
            <person name="Wang L."/>
            <person name="Yuan Y."/>
            <person name="Fang M."/>
            <person name="Shi L."/>
            <person name="Lu R."/>
            <person name="Comes H.P."/>
            <person name="Ma Y."/>
            <person name="Chen Y."/>
            <person name="Huang G."/>
            <person name="Zhou Y."/>
            <person name="Zheng Z."/>
            <person name="Qiu Y."/>
        </authorList>
    </citation>
    <scope>NUCLEOTIDE SEQUENCE [LARGE SCALE GENOMIC DNA]</scope>
    <source>
        <tissue evidence="3">Roots</tissue>
    </source>
</reference>
<dbReference type="PROSITE" id="PS51375">
    <property type="entry name" value="PPR"/>
    <property type="match status" value="3"/>
</dbReference>
<keyword evidence="4" id="KW-1185">Reference proteome</keyword>
<dbReference type="NCBIfam" id="TIGR00756">
    <property type="entry name" value="PPR"/>
    <property type="match status" value="2"/>
</dbReference>
<dbReference type="InterPro" id="IPR046960">
    <property type="entry name" value="PPR_At4g14850-like_plant"/>
</dbReference>
<organism evidence="3 4">
    <name type="scientific">Trapa incisa</name>
    <dbReference type="NCBI Taxonomy" id="236973"/>
    <lineage>
        <taxon>Eukaryota</taxon>
        <taxon>Viridiplantae</taxon>
        <taxon>Streptophyta</taxon>
        <taxon>Embryophyta</taxon>
        <taxon>Tracheophyta</taxon>
        <taxon>Spermatophyta</taxon>
        <taxon>Magnoliopsida</taxon>
        <taxon>eudicotyledons</taxon>
        <taxon>Gunneridae</taxon>
        <taxon>Pentapetalae</taxon>
        <taxon>rosids</taxon>
        <taxon>malvids</taxon>
        <taxon>Myrtales</taxon>
        <taxon>Lythraceae</taxon>
        <taxon>Trapa</taxon>
    </lineage>
</organism>
<evidence type="ECO:0000256" key="1">
    <source>
        <dbReference type="ARBA" id="ARBA00022737"/>
    </source>
</evidence>
<sequence length="278" mass="29889">MKTAARAKQLLSLAPNPGEAPSSIARSSPNLAPWFDKCVSRTHVGSWNSVIADLARSGDSVAALGAFASMRRLSLSPNRSSFPCAIKSCSALVDVRSGRQAHQQALAFGFESDMYIQNGNWLEALSVFKDLLDKEREIGESGDGEVLLDSIAISSALSACSRAADRHITEELHAIVLKRGFNSDSGVGNSLIDAYAKCGEAWKSREVFDEMEERDSVSWNSMIAVYAQGGMGLEALEVFTEMVKGRDVKCNAVTLSTVLFACAHLGALRAGKCLHDQL</sequence>
<dbReference type="FunFam" id="1.25.40.10:FF:000031">
    <property type="entry name" value="Pentatricopeptide repeat-containing protein mitochondrial"/>
    <property type="match status" value="1"/>
</dbReference>
<proteinExistence type="predicted"/>
<evidence type="ECO:0000313" key="4">
    <source>
        <dbReference type="Proteomes" id="UP001345219"/>
    </source>
</evidence>
<dbReference type="Pfam" id="PF13041">
    <property type="entry name" value="PPR_2"/>
    <property type="match status" value="1"/>
</dbReference>
<feature type="repeat" description="PPR" evidence="2">
    <location>
        <begin position="215"/>
        <end position="245"/>
    </location>
</feature>
<dbReference type="GO" id="GO:0009451">
    <property type="term" value="P:RNA modification"/>
    <property type="evidence" value="ECO:0007669"/>
    <property type="project" value="InterPro"/>
</dbReference>
<feature type="repeat" description="PPR" evidence="2">
    <location>
        <begin position="43"/>
        <end position="77"/>
    </location>
</feature>
<protein>
    <recommendedName>
        <fullName evidence="5">Pentatricopeptide repeat-containing protein</fullName>
    </recommendedName>
</protein>
<dbReference type="EMBL" id="JAXIOK010000013">
    <property type="protein sequence ID" value="KAK4757129.1"/>
    <property type="molecule type" value="Genomic_DNA"/>
</dbReference>
<feature type="repeat" description="PPR" evidence="2">
    <location>
        <begin position="184"/>
        <end position="214"/>
    </location>
</feature>
<dbReference type="Gene3D" id="1.25.40.10">
    <property type="entry name" value="Tetratricopeptide repeat domain"/>
    <property type="match status" value="2"/>
</dbReference>
<dbReference type="PANTHER" id="PTHR47926">
    <property type="entry name" value="PENTATRICOPEPTIDE REPEAT-CONTAINING PROTEIN"/>
    <property type="match status" value="1"/>
</dbReference>
<dbReference type="InterPro" id="IPR002885">
    <property type="entry name" value="PPR_rpt"/>
</dbReference>
<dbReference type="PANTHER" id="PTHR47926:SF347">
    <property type="entry name" value="PENTATRICOPEPTIDE REPEAT-CONTAINING PROTEIN"/>
    <property type="match status" value="1"/>
</dbReference>
<dbReference type="AlphaFoldDB" id="A0AAN7Q0X9"/>
<keyword evidence="1" id="KW-0677">Repeat</keyword>
<accession>A0AAN7Q0X9</accession>
<dbReference type="Proteomes" id="UP001345219">
    <property type="component" value="Chromosome 6"/>
</dbReference>
<dbReference type="GO" id="GO:0003723">
    <property type="term" value="F:RNA binding"/>
    <property type="evidence" value="ECO:0007669"/>
    <property type="project" value="InterPro"/>
</dbReference>
<comment type="caution">
    <text evidence="3">The sequence shown here is derived from an EMBL/GenBank/DDBJ whole genome shotgun (WGS) entry which is preliminary data.</text>
</comment>
<gene>
    <name evidence="3" type="ORF">SAY87_007256</name>
</gene>
<dbReference type="InterPro" id="IPR011990">
    <property type="entry name" value="TPR-like_helical_dom_sf"/>
</dbReference>
<evidence type="ECO:0008006" key="5">
    <source>
        <dbReference type="Google" id="ProtNLM"/>
    </source>
</evidence>
<dbReference type="Pfam" id="PF01535">
    <property type="entry name" value="PPR"/>
    <property type="match status" value="3"/>
</dbReference>
<evidence type="ECO:0000256" key="2">
    <source>
        <dbReference type="PROSITE-ProRule" id="PRU00708"/>
    </source>
</evidence>
<evidence type="ECO:0000313" key="3">
    <source>
        <dbReference type="EMBL" id="KAK4757129.1"/>
    </source>
</evidence>
<name>A0AAN7Q0X9_9MYRT</name>